<name>A0A0F7KIU7_9PROT</name>
<dbReference type="AlphaFoldDB" id="A0A0F7KIU7"/>
<sequence length="71" mass="8363">MTEIETQIFIAQRFGYLFEEQLLSILNLQMEASKMINSFMNKLSPSPSLFHFQIKSDTKASRRQYKNNTAR</sequence>
<accession>A0A0F7KIU7</accession>
<reference evidence="1 2" key="2">
    <citation type="journal article" date="2016" name="Genome Announc.">
        <title>Genome Sequence of Nitrosomonas communis Strain Nm2, a Mesophilic Ammonia-Oxidizing Bacterium Isolated from Mediterranean Soil.</title>
        <authorList>
            <person name="Kozlowski J.A."/>
            <person name="Kits K.D."/>
            <person name="Stein L.Y."/>
        </authorList>
    </citation>
    <scope>NUCLEOTIDE SEQUENCE [LARGE SCALE GENOMIC DNA]</scope>
    <source>
        <strain evidence="1 2">Nm2</strain>
    </source>
</reference>
<dbReference type="InterPro" id="IPR036583">
    <property type="entry name" value="23S_rRNA_IVS_sf"/>
</dbReference>
<evidence type="ECO:0008006" key="3">
    <source>
        <dbReference type="Google" id="ProtNLM"/>
    </source>
</evidence>
<proteinExistence type="predicted"/>
<dbReference type="KEGG" id="nco:AAW31_16390"/>
<dbReference type="EMBL" id="CP011451">
    <property type="protein sequence ID" value="AKH39028.1"/>
    <property type="molecule type" value="Genomic_DNA"/>
</dbReference>
<dbReference type="OrthoDB" id="5515766at2"/>
<protein>
    <recommendedName>
        <fullName evidence="3">Four helix bundle protein</fullName>
    </recommendedName>
</protein>
<evidence type="ECO:0000313" key="2">
    <source>
        <dbReference type="Proteomes" id="UP000034156"/>
    </source>
</evidence>
<dbReference type="Proteomes" id="UP000034156">
    <property type="component" value="Chromosome"/>
</dbReference>
<reference evidence="2" key="1">
    <citation type="submission" date="2015-05" db="EMBL/GenBank/DDBJ databases">
        <title>Draft genome of Nitrosomonas communis strain Nm2.</title>
        <authorList>
            <person name="Kozlowski J.A."/>
            <person name="Kits K.D."/>
            <person name="Stein L.Y."/>
        </authorList>
    </citation>
    <scope>NUCLEOTIDE SEQUENCE [LARGE SCALE GENOMIC DNA]</scope>
    <source>
        <strain evidence="2">Nm2</strain>
    </source>
</reference>
<keyword evidence="2" id="KW-1185">Reference proteome</keyword>
<evidence type="ECO:0000313" key="1">
    <source>
        <dbReference type="EMBL" id="AKH39028.1"/>
    </source>
</evidence>
<dbReference type="SUPFAM" id="SSF158446">
    <property type="entry name" value="IVS-encoded protein-like"/>
    <property type="match status" value="1"/>
</dbReference>
<organism evidence="1 2">
    <name type="scientific">Nitrosomonas communis</name>
    <dbReference type="NCBI Taxonomy" id="44574"/>
    <lineage>
        <taxon>Bacteria</taxon>
        <taxon>Pseudomonadati</taxon>
        <taxon>Pseudomonadota</taxon>
        <taxon>Betaproteobacteria</taxon>
        <taxon>Nitrosomonadales</taxon>
        <taxon>Nitrosomonadaceae</taxon>
        <taxon>Nitrosomonas</taxon>
    </lineage>
</organism>
<gene>
    <name evidence="1" type="ORF">AAW31_16390</name>
</gene>